<dbReference type="Proteomes" id="UP000041254">
    <property type="component" value="Unassembled WGS sequence"/>
</dbReference>
<sequence>MRAQNCGPHRRASRGCRAFVKAAEARASHHQTMGSASLILALLAASLLLLLPDLPRPCSALSPSRHSSSAPPHGRLSSPPKHAAAGSSFIPPLPRQPSSGVSDENAFPTRQRGDGDEVAVRIESSSVLSAANPKVRDWAAGYTGLADRWQKEIGEGVWWGRPSVFAHDGTYLGKCTARRDVQIGMGDRANVKTLYLVPNRGKLQEFEVLQLMTENIGDDRIYQGKDVYGFGSPFGNICFGHTYNQNWRGNLRFWTQIFPDNVTQTYSNLQFEGPTLKYAITGMYFRADDYYSDTTNKTRDRIEALLEEQEVEGREPFLYDPCEQTWEGEMEIWGSDQTLYGTSKMTLDLRPTTDFYHFMEKVRLEPVEGYPGTMDFLTSGNPRNGLEMENNYHRYLLEHYWHGPHIWGSGQGFGRAMYFEQNVVNEPILITGRNNLALDKYMSIAWEVFVKGVRKYAIIGVLERTTEKLKGVTWKALT</sequence>
<proteinExistence type="predicted"/>
<keyword evidence="3" id="KW-1185">Reference proteome</keyword>
<reference evidence="2 3" key="1">
    <citation type="submission" date="2014-11" db="EMBL/GenBank/DDBJ databases">
        <authorList>
            <person name="Zhu J."/>
            <person name="Qi W."/>
            <person name="Song R."/>
        </authorList>
    </citation>
    <scope>NUCLEOTIDE SEQUENCE [LARGE SCALE GENOMIC DNA]</scope>
</reference>
<dbReference type="EMBL" id="CDMY01001064">
    <property type="protein sequence ID" value="CEM40051.1"/>
    <property type="molecule type" value="Genomic_DNA"/>
</dbReference>
<accession>A0A0G4H7Z8</accession>
<dbReference type="InParanoid" id="A0A0G4H7Z8"/>
<feature type="region of interest" description="Disordered" evidence="1">
    <location>
        <begin position="60"/>
        <end position="116"/>
    </location>
</feature>
<gene>
    <name evidence="2" type="ORF">Vbra_19889</name>
</gene>
<protein>
    <submittedName>
        <fullName evidence="2">Uncharacterized protein</fullName>
    </submittedName>
</protein>
<evidence type="ECO:0000256" key="1">
    <source>
        <dbReference type="SAM" id="MobiDB-lite"/>
    </source>
</evidence>
<organism evidence="2 3">
    <name type="scientific">Vitrella brassicaformis (strain CCMP3155)</name>
    <dbReference type="NCBI Taxonomy" id="1169540"/>
    <lineage>
        <taxon>Eukaryota</taxon>
        <taxon>Sar</taxon>
        <taxon>Alveolata</taxon>
        <taxon>Colpodellida</taxon>
        <taxon>Vitrellaceae</taxon>
        <taxon>Vitrella</taxon>
    </lineage>
</organism>
<evidence type="ECO:0000313" key="3">
    <source>
        <dbReference type="Proteomes" id="UP000041254"/>
    </source>
</evidence>
<dbReference type="AlphaFoldDB" id="A0A0G4H7Z8"/>
<name>A0A0G4H7Z8_VITBC</name>
<evidence type="ECO:0000313" key="2">
    <source>
        <dbReference type="EMBL" id="CEM40051.1"/>
    </source>
</evidence>
<dbReference type="VEuPathDB" id="CryptoDB:Vbra_19889"/>
<feature type="compositionally biased region" description="Low complexity" evidence="1">
    <location>
        <begin position="60"/>
        <end position="73"/>
    </location>
</feature>